<protein>
    <recommendedName>
        <fullName evidence="1">PpiC domain-containing protein</fullName>
    </recommendedName>
</protein>
<dbReference type="EMBL" id="BLJN01000001">
    <property type="protein sequence ID" value="GFE79418.1"/>
    <property type="molecule type" value="Genomic_DNA"/>
</dbReference>
<reference evidence="3" key="1">
    <citation type="submission" date="2020-01" db="EMBL/GenBank/DDBJ databases">
        <title>'Steroidobacter agaridevorans' sp. nov., agar-degrading bacteria isolated from rhizosphere soils.</title>
        <authorList>
            <person name="Ikenaga M."/>
            <person name="Kataoka M."/>
            <person name="Murouchi A."/>
            <person name="Katsuragi S."/>
            <person name="Sakai M."/>
        </authorList>
    </citation>
    <scope>NUCLEOTIDE SEQUENCE [LARGE SCALE GENOMIC DNA]</scope>
    <source>
        <strain evidence="3">YU21-B</strain>
    </source>
</reference>
<gene>
    <name evidence="2" type="ORF">GCM10011487_14180</name>
</gene>
<evidence type="ECO:0000259" key="1">
    <source>
        <dbReference type="Pfam" id="PF13145"/>
    </source>
</evidence>
<name>A0A829Y986_9GAMM</name>
<evidence type="ECO:0000313" key="3">
    <source>
        <dbReference type="Proteomes" id="UP000445000"/>
    </source>
</evidence>
<proteinExistence type="predicted"/>
<dbReference type="GO" id="GO:0003755">
    <property type="term" value="F:peptidyl-prolyl cis-trans isomerase activity"/>
    <property type="evidence" value="ECO:0007669"/>
    <property type="project" value="InterPro"/>
</dbReference>
<evidence type="ECO:0000313" key="2">
    <source>
        <dbReference type="EMBL" id="GFE79418.1"/>
    </source>
</evidence>
<dbReference type="InterPro" id="IPR000297">
    <property type="entry name" value="PPIase_PpiC"/>
</dbReference>
<accession>A0A829Y986</accession>
<organism evidence="2 3">
    <name type="scientific">Steroidobacter agaridevorans</name>
    <dbReference type="NCBI Taxonomy" id="2695856"/>
    <lineage>
        <taxon>Bacteria</taxon>
        <taxon>Pseudomonadati</taxon>
        <taxon>Pseudomonadota</taxon>
        <taxon>Gammaproteobacteria</taxon>
        <taxon>Steroidobacterales</taxon>
        <taxon>Steroidobacteraceae</taxon>
        <taxon>Steroidobacter</taxon>
    </lineage>
</organism>
<feature type="domain" description="PpiC" evidence="1">
    <location>
        <begin position="136"/>
        <end position="252"/>
    </location>
</feature>
<dbReference type="Pfam" id="PF13145">
    <property type="entry name" value="Rotamase_2"/>
    <property type="match status" value="1"/>
</dbReference>
<sequence length="288" mass="31860">MSSVLSGSELSSTSNATAVPAKRVKWTREPLFHFILIGALLFGVDSLIAGQADDPNRIELDRQVDAEAQQAFEAARGRKPDAAELKALRQVWLDNEVLYREGLALGLDKGDKSIRERVIFKALSMVDSNTKRPAFDDKAVREWFEKNRARYDIPQRFNFQEAVLSGEASEATVRSFVSALNSGTTPEVQAGLRVFTDRPHANLVDSYGEEFATALESAPAGEWRALQTKSGWRAMRLDAVVPAEPADYEQLRGVVTQDWTDVLMSEQRSAAVAALAKKYTIVIDGVKQ</sequence>
<dbReference type="RefSeq" id="WP_202626646.1">
    <property type="nucleotide sequence ID" value="NZ_BLJN01000001.1"/>
</dbReference>
<keyword evidence="3" id="KW-1185">Reference proteome</keyword>
<dbReference type="Proteomes" id="UP000445000">
    <property type="component" value="Unassembled WGS sequence"/>
</dbReference>
<dbReference type="AlphaFoldDB" id="A0A829Y986"/>
<comment type="caution">
    <text evidence="2">The sequence shown here is derived from an EMBL/GenBank/DDBJ whole genome shotgun (WGS) entry which is preliminary data.</text>
</comment>